<gene>
    <name evidence="1" type="ORF">KI809_14595</name>
</gene>
<sequence>MNVTVVLVGPFRVGRFNEEVREYPPGTSVQEVIAELGLSGPLLGTVLINEVHAGLDALLHDGDTLYLLPFMDGG</sequence>
<proteinExistence type="predicted"/>
<dbReference type="CDD" id="cd17040">
    <property type="entry name" value="Ubl_MoaD_like"/>
    <property type="match status" value="1"/>
</dbReference>
<comment type="caution">
    <text evidence="1">The sequence shown here is derived from an EMBL/GenBank/DDBJ whole genome shotgun (WGS) entry which is preliminary data.</text>
</comment>
<dbReference type="EMBL" id="JAHCVJ010000006">
    <property type="protein sequence ID" value="MBT0665534.1"/>
    <property type="molecule type" value="Genomic_DNA"/>
</dbReference>
<keyword evidence="2" id="KW-1185">Reference proteome</keyword>
<evidence type="ECO:0000313" key="2">
    <source>
        <dbReference type="Proteomes" id="UP000811899"/>
    </source>
</evidence>
<dbReference type="InterPro" id="IPR003749">
    <property type="entry name" value="ThiS/MoaD-like"/>
</dbReference>
<dbReference type="RefSeq" id="WP_214172312.1">
    <property type="nucleotide sequence ID" value="NZ_JAHCVJ010000006.1"/>
</dbReference>
<evidence type="ECO:0000313" key="1">
    <source>
        <dbReference type="EMBL" id="MBT0665534.1"/>
    </source>
</evidence>
<protein>
    <submittedName>
        <fullName evidence="1">MoaD/ThiS family protein</fullName>
    </submittedName>
</protein>
<name>A0AAW4L464_9BACT</name>
<dbReference type="Proteomes" id="UP000811899">
    <property type="component" value="Unassembled WGS sequence"/>
</dbReference>
<dbReference type="AlphaFoldDB" id="A0AAW4L464"/>
<dbReference type="Pfam" id="PF02597">
    <property type="entry name" value="ThiS"/>
    <property type="match status" value="1"/>
</dbReference>
<dbReference type="SUPFAM" id="SSF54285">
    <property type="entry name" value="MoaD/ThiS"/>
    <property type="match status" value="1"/>
</dbReference>
<organism evidence="1 2">
    <name type="scientific">Geoanaerobacter pelophilus</name>
    <dbReference type="NCBI Taxonomy" id="60036"/>
    <lineage>
        <taxon>Bacteria</taxon>
        <taxon>Pseudomonadati</taxon>
        <taxon>Thermodesulfobacteriota</taxon>
        <taxon>Desulfuromonadia</taxon>
        <taxon>Geobacterales</taxon>
        <taxon>Geobacteraceae</taxon>
        <taxon>Geoanaerobacter</taxon>
    </lineage>
</organism>
<dbReference type="Gene3D" id="3.10.20.30">
    <property type="match status" value="1"/>
</dbReference>
<dbReference type="InterPro" id="IPR016155">
    <property type="entry name" value="Mopterin_synth/thiamin_S_b"/>
</dbReference>
<reference evidence="1 2" key="1">
    <citation type="submission" date="2021-05" db="EMBL/GenBank/DDBJ databases">
        <title>The draft genome of Geobacter pelophilus DSM 12255.</title>
        <authorList>
            <person name="Xu Z."/>
            <person name="Masuda Y."/>
            <person name="Itoh H."/>
            <person name="Senoo K."/>
        </authorList>
    </citation>
    <scope>NUCLEOTIDE SEQUENCE [LARGE SCALE GENOMIC DNA]</scope>
    <source>
        <strain evidence="1 2">DSM 12255</strain>
    </source>
</reference>
<accession>A0AAW4L464</accession>
<dbReference type="InterPro" id="IPR012675">
    <property type="entry name" value="Beta-grasp_dom_sf"/>
</dbReference>